<sequence>MCALTTFAQQIRLDKLGTVAVPKQMTEASRAQVNSFVQKKYNNKLPLDFMVNSASKVYFVDNILITVGYKQLPSSTNGQDYLSNFKKVEDGAHSGYPSYSSRIETINGNKFIVCTRDSYPGRCIIINGLNESTLVRFDCSLQYASEDEAKAQSLVKEVLAGVKYKVQ</sequence>
<evidence type="ECO:0008006" key="3">
    <source>
        <dbReference type="Google" id="ProtNLM"/>
    </source>
</evidence>
<accession>A0ABP7X5U5</accession>
<dbReference type="Proteomes" id="UP001500841">
    <property type="component" value="Unassembled WGS sequence"/>
</dbReference>
<name>A0ABP7X5U5_9SPHI</name>
<gene>
    <name evidence="1" type="ORF">GCM10022392_33160</name>
</gene>
<protein>
    <recommendedName>
        <fullName evidence="3">LPP20 lipoprotein</fullName>
    </recommendedName>
</protein>
<evidence type="ECO:0000313" key="2">
    <source>
        <dbReference type="Proteomes" id="UP001500841"/>
    </source>
</evidence>
<reference evidence="2" key="1">
    <citation type="journal article" date="2019" name="Int. J. Syst. Evol. Microbiol.">
        <title>The Global Catalogue of Microorganisms (GCM) 10K type strain sequencing project: providing services to taxonomists for standard genome sequencing and annotation.</title>
        <authorList>
            <consortium name="The Broad Institute Genomics Platform"/>
            <consortium name="The Broad Institute Genome Sequencing Center for Infectious Disease"/>
            <person name="Wu L."/>
            <person name="Ma J."/>
        </authorList>
    </citation>
    <scope>NUCLEOTIDE SEQUENCE [LARGE SCALE GENOMIC DNA]</scope>
    <source>
        <strain evidence="2">JCM 17085</strain>
    </source>
</reference>
<keyword evidence="2" id="KW-1185">Reference proteome</keyword>
<dbReference type="EMBL" id="BAABCV010000015">
    <property type="protein sequence ID" value="GAA4104902.1"/>
    <property type="molecule type" value="Genomic_DNA"/>
</dbReference>
<comment type="caution">
    <text evidence="1">The sequence shown here is derived from an EMBL/GenBank/DDBJ whole genome shotgun (WGS) entry which is preliminary data.</text>
</comment>
<proteinExistence type="predicted"/>
<evidence type="ECO:0000313" key="1">
    <source>
        <dbReference type="EMBL" id="GAA4104902.1"/>
    </source>
</evidence>
<organism evidence="1 2">
    <name type="scientific">Mucilaginibacter panaciglaebae</name>
    <dbReference type="NCBI Taxonomy" id="502331"/>
    <lineage>
        <taxon>Bacteria</taxon>
        <taxon>Pseudomonadati</taxon>
        <taxon>Bacteroidota</taxon>
        <taxon>Sphingobacteriia</taxon>
        <taxon>Sphingobacteriales</taxon>
        <taxon>Sphingobacteriaceae</taxon>
        <taxon>Mucilaginibacter</taxon>
    </lineage>
</organism>